<reference evidence="2 3" key="1">
    <citation type="submission" date="2015-09" db="EMBL/GenBank/DDBJ databases">
        <title>Genome sequence of Oxobacter pfennigii DSM 3222.</title>
        <authorList>
            <person name="Poehlein A."/>
            <person name="Bengelsdorf F.R."/>
            <person name="Schiel-Bengelsdorf B."/>
            <person name="Duerre P."/>
            <person name="Daniel R."/>
        </authorList>
    </citation>
    <scope>NUCLEOTIDE SEQUENCE [LARGE SCALE GENOMIC DNA]</scope>
    <source>
        <strain evidence="2 3">DSM 3222</strain>
    </source>
</reference>
<dbReference type="InterPro" id="IPR012902">
    <property type="entry name" value="N_methyl_site"/>
</dbReference>
<dbReference type="SUPFAM" id="SSF54523">
    <property type="entry name" value="Pili subunits"/>
    <property type="match status" value="1"/>
</dbReference>
<organism evidence="2 3">
    <name type="scientific">Oxobacter pfennigii</name>
    <dbReference type="NCBI Taxonomy" id="36849"/>
    <lineage>
        <taxon>Bacteria</taxon>
        <taxon>Bacillati</taxon>
        <taxon>Bacillota</taxon>
        <taxon>Clostridia</taxon>
        <taxon>Eubacteriales</taxon>
        <taxon>Clostridiaceae</taxon>
        <taxon>Oxobacter</taxon>
    </lineage>
</organism>
<keyword evidence="1" id="KW-0472">Membrane</keyword>
<dbReference type="RefSeq" id="WP_054874482.1">
    <property type="nucleotide sequence ID" value="NZ_LKET01000028.1"/>
</dbReference>
<accession>A0A0P8X290</accession>
<dbReference type="Proteomes" id="UP000050326">
    <property type="component" value="Unassembled WGS sequence"/>
</dbReference>
<evidence type="ECO:0000313" key="2">
    <source>
        <dbReference type="EMBL" id="KPU44932.1"/>
    </source>
</evidence>
<evidence type="ECO:0000313" key="3">
    <source>
        <dbReference type="Proteomes" id="UP000050326"/>
    </source>
</evidence>
<dbReference type="InterPro" id="IPR045584">
    <property type="entry name" value="Pilin-like"/>
</dbReference>
<feature type="transmembrane region" description="Helical" evidence="1">
    <location>
        <begin position="12"/>
        <end position="33"/>
    </location>
</feature>
<keyword evidence="1" id="KW-1133">Transmembrane helix</keyword>
<gene>
    <name evidence="2" type="ORF">OXPF_14100</name>
</gene>
<evidence type="ECO:0000256" key="1">
    <source>
        <dbReference type="SAM" id="Phobius"/>
    </source>
</evidence>
<dbReference type="STRING" id="36849.OXPF_14100"/>
<dbReference type="Pfam" id="PF07963">
    <property type="entry name" value="N_methyl"/>
    <property type="match status" value="1"/>
</dbReference>
<protein>
    <recommendedName>
        <fullName evidence="4">Prepilin-type N-terminal cleavage/methylation domain-containing protein</fullName>
    </recommendedName>
</protein>
<dbReference type="AlphaFoldDB" id="A0A0P8X290"/>
<name>A0A0P8X290_9CLOT</name>
<keyword evidence="3" id="KW-1185">Reference proteome</keyword>
<sequence length="165" mass="18898">MKIVKKSNGYTLIELLCTISILSLVTAMSYEIYSYSLKAYKEYDITWEIQQDLRHALDAIAVDVRNADILSVAKGDWEDEGKSILTLNVKGKAVIIKWTYDSDKQRALYRIVNNSKNLIIRNIEDIAFDNKEGFLKISITTEKYGKTYNSSVVISKKVDKFQVNL</sequence>
<proteinExistence type="predicted"/>
<comment type="caution">
    <text evidence="2">The sequence shown here is derived from an EMBL/GenBank/DDBJ whole genome shotgun (WGS) entry which is preliminary data.</text>
</comment>
<dbReference type="EMBL" id="LKET01000028">
    <property type="protein sequence ID" value="KPU44932.1"/>
    <property type="molecule type" value="Genomic_DNA"/>
</dbReference>
<keyword evidence="1" id="KW-0812">Transmembrane</keyword>
<evidence type="ECO:0008006" key="4">
    <source>
        <dbReference type="Google" id="ProtNLM"/>
    </source>
</evidence>
<dbReference type="NCBIfam" id="TIGR02532">
    <property type="entry name" value="IV_pilin_GFxxxE"/>
    <property type="match status" value="1"/>
</dbReference>